<dbReference type="PANTHER" id="PTHR31325">
    <property type="entry name" value="OS01G0798800 PROTEIN-RELATED"/>
    <property type="match status" value="1"/>
</dbReference>
<keyword evidence="1" id="KW-0812">Transmembrane</keyword>
<keyword evidence="1" id="KW-0472">Membrane</keyword>
<dbReference type="Pfam" id="PF13968">
    <property type="entry name" value="DUF4220"/>
    <property type="match status" value="1"/>
</dbReference>
<dbReference type="InterPro" id="IPR025315">
    <property type="entry name" value="DUF4220"/>
</dbReference>
<feature type="transmembrane region" description="Helical" evidence="1">
    <location>
        <begin position="477"/>
        <end position="498"/>
    </location>
</feature>
<dbReference type="OrthoDB" id="1689146at2759"/>
<dbReference type="GeneID" id="111277602"/>
<feature type="transmembrane region" description="Helical" evidence="1">
    <location>
        <begin position="138"/>
        <end position="158"/>
    </location>
</feature>
<keyword evidence="1" id="KW-1133">Transmembrane helix</keyword>
<feature type="transmembrane region" description="Helical" evidence="1">
    <location>
        <begin position="314"/>
        <end position="333"/>
    </location>
</feature>
<accession>A0A6P5WUG7</accession>
<name>A0A6P5WUG7_DURZI</name>
<feature type="transmembrane region" description="Helical" evidence="1">
    <location>
        <begin position="345"/>
        <end position="366"/>
    </location>
</feature>
<proteinExistence type="predicted"/>
<protein>
    <submittedName>
        <fullName evidence="4">Uncharacterized protein LOC111277602</fullName>
    </submittedName>
</protein>
<evidence type="ECO:0000313" key="4">
    <source>
        <dbReference type="RefSeq" id="XP_022719749.1"/>
    </source>
</evidence>
<reference evidence="4" key="1">
    <citation type="submission" date="2025-08" db="UniProtKB">
        <authorList>
            <consortium name="RefSeq"/>
        </authorList>
    </citation>
    <scope>IDENTIFICATION</scope>
    <source>
        <tissue evidence="4">Fruit stalk</tissue>
    </source>
</reference>
<evidence type="ECO:0000313" key="3">
    <source>
        <dbReference type="Proteomes" id="UP000515121"/>
    </source>
</evidence>
<gene>
    <name evidence="4" type="primary">LOC111277602</name>
</gene>
<evidence type="ECO:0000259" key="2">
    <source>
        <dbReference type="Pfam" id="PF13968"/>
    </source>
</evidence>
<keyword evidence="3" id="KW-1185">Reference proteome</keyword>
<sequence length="649" mass="74761">MIPTVVSGLILMKKRKMMEVFPPFVRKLWKEWELRAMAIVSLLVQIVLIVLGKRRRHIPDRWIRAVVWSAYLLADSVATIALGILSNDLGDIYNDGGKLERDNELTALWAPFFLLHLGGPDTITAYSLEDNELYLRHLFGLLVQTIVTFYIVLLAWTGSRLSYLDIPMIVVGSIKYGERTWALWKASSDELQDSMLSSPDHGPNYAELMDEYSLRHAEGFFVEIEEVKEVQDESPTPATADDSQGNIINAYTMFQTFKRLFADLILSYQELEKSQSLFKNMSHEVAFDVIAIELGFVYDLLYTKATVIYTAWGIVRRIVTFSLTCIVLVIFSFDDMRKYKMVDIVITFLLLGGAILLEIYAAFVLVSSDQTKRWLIKHKQTRISQAISRIELVNLPRWSGRMAQYNLLSLCLNEKPGLRLLEKHRYKSEETLEVDLRELIFKHVKGKFDLMETKGDKEIYTEKKINDLVATQRISRYMLYLLAVYPTMLPIGIGLIGLRNTRAEAEKFFEERLSTSVARENLINVACEMLLQVITSDAGNNLSEMLLHEKTHVDPIKVKGDRSKSVLFNGCRLASELNKITDRKVKWEVIRDVWLEMLTFAANKCRGRQHAYQLRRGGELLTHVWLLMAHFGMNEEFETHEREFVLTAI</sequence>
<organism evidence="3 4">
    <name type="scientific">Durio zibethinus</name>
    <name type="common">Durian</name>
    <dbReference type="NCBI Taxonomy" id="66656"/>
    <lineage>
        <taxon>Eukaryota</taxon>
        <taxon>Viridiplantae</taxon>
        <taxon>Streptophyta</taxon>
        <taxon>Embryophyta</taxon>
        <taxon>Tracheophyta</taxon>
        <taxon>Spermatophyta</taxon>
        <taxon>Magnoliopsida</taxon>
        <taxon>eudicotyledons</taxon>
        <taxon>Gunneridae</taxon>
        <taxon>Pentapetalae</taxon>
        <taxon>rosids</taxon>
        <taxon>malvids</taxon>
        <taxon>Malvales</taxon>
        <taxon>Malvaceae</taxon>
        <taxon>Helicteroideae</taxon>
        <taxon>Durio</taxon>
    </lineage>
</organism>
<dbReference type="KEGG" id="dzi:111277602"/>
<dbReference type="RefSeq" id="XP_022719749.1">
    <property type="nucleotide sequence ID" value="XM_022864014.1"/>
</dbReference>
<dbReference type="InterPro" id="IPR007658">
    <property type="entry name" value="DUF594"/>
</dbReference>
<dbReference type="AlphaFoldDB" id="A0A6P5WUG7"/>
<feature type="transmembrane region" description="Helical" evidence="1">
    <location>
        <begin position="34"/>
        <end position="53"/>
    </location>
</feature>
<feature type="transmembrane region" description="Helical" evidence="1">
    <location>
        <begin position="65"/>
        <end position="86"/>
    </location>
</feature>
<dbReference type="Proteomes" id="UP000515121">
    <property type="component" value="Unplaced"/>
</dbReference>
<dbReference type="Pfam" id="PF04578">
    <property type="entry name" value="DUF594"/>
    <property type="match status" value="1"/>
</dbReference>
<feature type="domain" description="DUF4220" evidence="2">
    <location>
        <begin position="68"/>
        <end position="409"/>
    </location>
</feature>
<evidence type="ECO:0000256" key="1">
    <source>
        <dbReference type="SAM" id="Phobius"/>
    </source>
</evidence>